<name>A0A0G4FQQ1_VITBC</name>
<keyword evidence="2" id="KW-0732">Signal</keyword>
<feature type="signal peptide" evidence="2">
    <location>
        <begin position="1"/>
        <end position="24"/>
    </location>
</feature>
<dbReference type="Proteomes" id="UP000041254">
    <property type="component" value="Unassembled WGS sequence"/>
</dbReference>
<organism evidence="3 4">
    <name type="scientific">Vitrella brassicaformis (strain CCMP3155)</name>
    <dbReference type="NCBI Taxonomy" id="1169540"/>
    <lineage>
        <taxon>Eukaryota</taxon>
        <taxon>Sar</taxon>
        <taxon>Alveolata</taxon>
        <taxon>Colpodellida</taxon>
        <taxon>Vitrellaceae</taxon>
        <taxon>Vitrella</taxon>
    </lineage>
</organism>
<evidence type="ECO:0000313" key="4">
    <source>
        <dbReference type="Proteomes" id="UP000041254"/>
    </source>
</evidence>
<keyword evidence="4" id="KW-1185">Reference proteome</keyword>
<accession>A0A0G4FQQ1</accession>
<sequence>MAFSRALVVALCLIFVTSVTPVAGHATGRLPECSIDFAFYTLKVQLGGDKSRGRLGVIPSPKGPKTEVVAEDYAYGHEAGAFKCLKGQVCVINEIRLPAKGHGRGDCKGAKDAEDQLCSGAGVTTSVDNIPFCTAAEGIKFTGREKNFFKYGYSFGAFTVTITTKTGDFFRCRGFNRKKLIYPGDSKWVFSEEEAQKMTDWVFQHVTGKSRFEERQPGDVSTDAAEQTDQGTDQGADKGTDQGADQGEEGGLLALPWRKEWHDEQEQPKTQ</sequence>
<dbReference type="VEuPathDB" id="CryptoDB:Vbra_717"/>
<evidence type="ECO:0000256" key="1">
    <source>
        <dbReference type="SAM" id="MobiDB-lite"/>
    </source>
</evidence>
<evidence type="ECO:0000256" key="2">
    <source>
        <dbReference type="SAM" id="SignalP"/>
    </source>
</evidence>
<evidence type="ECO:0000313" key="3">
    <source>
        <dbReference type="EMBL" id="CEM16401.1"/>
    </source>
</evidence>
<gene>
    <name evidence="3" type="ORF">Vbra_717</name>
</gene>
<dbReference type="EMBL" id="CDMY01000477">
    <property type="protein sequence ID" value="CEM16401.1"/>
    <property type="molecule type" value="Genomic_DNA"/>
</dbReference>
<feature type="region of interest" description="Disordered" evidence="1">
    <location>
        <begin position="210"/>
        <end position="271"/>
    </location>
</feature>
<feature type="compositionally biased region" description="Polar residues" evidence="1">
    <location>
        <begin position="224"/>
        <end position="233"/>
    </location>
</feature>
<feature type="chain" id="PRO_5005189413" evidence="2">
    <location>
        <begin position="25"/>
        <end position="271"/>
    </location>
</feature>
<feature type="compositionally biased region" description="Basic and acidic residues" evidence="1">
    <location>
        <begin position="257"/>
        <end position="271"/>
    </location>
</feature>
<dbReference type="InParanoid" id="A0A0G4FQQ1"/>
<protein>
    <submittedName>
        <fullName evidence="3">Uncharacterized protein</fullName>
    </submittedName>
</protein>
<reference evidence="3 4" key="1">
    <citation type="submission" date="2014-11" db="EMBL/GenBank/DDBJ databases">
        <authorList>
            <person name="Zhu J."/>
            <person name="Qi W."/>
            <person name="Song R."/>
        </authorList>
    </citation>
    <scope>NUCLEOTIDE SEQUENCE [LARGE SCALE GENOMIC DNA]</scope>
</reference>
<proteinExistence type="predicted"/>
<dbReference type="AlphaFoldDB" id="A0A0G4FQQ1"/>